<dbReference type="GO" id="GO:1990169">
    <property type="term" value="P:stress response to copper ion"/>
    <property type="evidence" value="ECO:0007669"/>
    <property type="project" value="TreeGrafter"/>
</dbReference>
<dbReference type="InterPro" id="IPR036876">
    <property type="entry name" value="UVR_dom_sf"/>
</dbReference>
<dbReference type="Gene3D" id="4.10.860.10">
    <property type="entry name" value="UVR domain"/>
    <property type="match status" value="1"/>
</dbReference>
<feature type="domain" description="UVR" evidence="2">
    <location>
        <begin position="136"/>
        <end position="171"/>
    </location>
</feature>
<protein>
    <recommendedName>
        <fullName evidence="2">UVR domain-containing protein</fullName>
    </recommendedName>
</protein>
<dbReference type="GO" id="GO:0046870">
    <property type="term" value="F:cadmium ion binding"/>
    <property type="evidence" value="ECO:0007669"/>
    <property type="project" value="TreeGrafter"/>
</dbReference>
<dbReference type="InterPro" id="IPR025542">
    <property type="entry name" value="YacH"/>
</dbReference>
<dbReference type="PANTHER" id="PTHR38430">
    <property type="entry name" value="PROTEIN-ARGININE KINASE ACTIVATOR PROTEIN"/>
    <property type="match status" value="1"/>
</dbReference>
<keyword evidence="1" id="KW-0175">Coiled coil</keyword>
<dbReference type="PROSITE" id="PS50151">
    <property type="entry name" value="UVR"/>
    <property type="match status" value="1"/>
</dbReference>
<keyword evidence="4" id="KW-1185">Reference proteome</keyword>
<organism evidence="3 4">
    <name type="scientific">Fictibacillus enclensis</name>
    <dbReference type="NCBI Taxonomy" id="1017270"/>
    <lineage>
        <taxon>Bacteria</taxon>
        <taxon>Bacillati</taxon>
        <taxon>Bacillota</taxon>
        <taxon>Bacilli</taxon>
        <taxon>Bacillales</taxon>
        <taxon>Fictibacillaceae</taxon>
        <taxon>Fictibacillus</taxon>
    </lineage>
</organism>
<dbReference type="InterPro" id="IPR001943">
    <property type="entry name" value="UVR_dom"/>
</dbReference>
<dbReference type="SUPFAM" id="SSF46600">
    <property type="entry name" value="C-terminal UvrC-binding domain of UvrB"/>
    <property type="match status" value="1"/>
</dbReference>
<dbReference type="OrthoDB" id="9788704at2"/>
<feature type="coiled-coil region" evidence="1">
    <location>
        <begin position="151"/>
        <end position="178"/>
    </location>
</feature>
<dbReference type="PIRSF" id="PIRSF015034">
    <property type="entry name" value="YacH"/>
    <property type="match status" value="1"/>
</dbReference>
<evidence type="ECO:0000313" key="3">
    <source>
        <dbReference type="EMBL" id="KSU78408.1"/>
    </source>
</evidence>
<dbReference type="GO" id="GO:0050897">
    <property type="term" value="F:cobalt ion binding"/>
    <property type="evidence" value="ECO:0007669"/>
    <property type="project" value="TreeGrafter"/>
</dbReference>
<dbReference type="Proteomes" id="UP000054099">
    <property type="component" value="Unassembled WGS sequence"/>
</dbReference>
<dbReference type="EMBL" id="LNQN01000009">
    <property type="protein sequence ID" value="KSU78408.1"/>
    <property type="molecule type" value="Genomic_DNA"/>
</dbReference>
<evidence type="ECO:0000313" key="4">
    <source>
        <dbReference type="Proteomes" id="UP000054099"/>
    </source>
</evidence>
<accession>A0A0V8IUR2</accession>
<reference evidence="3 4" key="1">
    <citation type="journal article" date="2014" name="Antonie Van Leeuwenhoek">
        <title>Fictibacillus enclensis sp. nov., isolated from marine sediment.</title>
        <authorList>
            <person name="Dastager S.G."/>
            <person name="Mawlankar R."/>
            <person name="Srinivasan K."/>
            <person name="Tang S.K."/>
            <person name="Lee J.C."/>
            <person name="Ramana V.V."/>
            <person name="Shouche Y.S."/>
        </authorList>
    </citation>
    <scope>NUCLEOTIDE SEQUENCE [LARGE SCALE GENOMIC DNA]</scope>
    <source>
        <strain evidence="3 4">NIO-1003</strain>
    </source>
</reference>
<proteinExistence type="predicted"/>
<dbReference type="GO" id="GO:0005507">
    <property type="term" value="F:copper ion binding"/>
    <property type="evidence" value="ECO:0007669"/>
    <property type="project" value="TreeGrafter"/>
</dbReference>
<dbReference type="PANTHER" id="PTHR38430:SF1">
    <property type="entry name" value="PROTEIN-ARGININE KINASE ACTIVATOR PROTEIN"/>
    <property type="match status" value="1"/>
</dbReference>
<dbReference type="Pfam" id="PF02151">
    <property type="entry name" value="UVR"/>
    <property type="match status" value="1"/>
</dbReference>
<dbReference type="RefSeq" id="WP_061975617.1">
    <property type="nucleotide sequence ID" value="NZ_FMAV01000007.1"/>
</dbReference>
<dbReference type="GO" id="GO:0008270">
    <property type="term" value="F:zinc ion binding"/>
    <property type="evidence" value="ECO:0007669"/>
    <property type="project" value="TreeGrafter"/>
</dbReference>
<evidence type="ECO:0000259" key="2">
    <source>
        <dbReference type="PROSITE" id="PS50151"/>
    </source>
</evidence>
<dbReference type="GO" id="GO:1990170">
    <property type="term" value="P:stress response to cadmium ion"/>
    <property type="evidence" value="ECO:0007669"/>
    <property type="project" value="TreeGrafter"/>
</dbReference>
<evidence type="ECO:0000256" key="1">
    <source>
        <dbReference type="SAM" id="Coils"/>
    </source>
</evidence>
<comment type="caution">
    <text evidence="3">The sequence shown here is derived from an EMBL/GenBank/DDBJ whole genome shotgun (WGS) entry which is preliminary data.</text>
</comment>
<sequence length="178" mass="20123">MFCQDCHERPATLHFTKIVNGQKTEFHICEHCAKEKGEFLPGSNTFSIHQLLSGLLYGDPAISGTASPGLSQQSVLVCPKCGMTYQQFAKIGRFGCSHCYEVFDSKLDPILKRVHGGNTKHEGKIPKRIGSGLQEKRELENLKKSMQQYILSEEFEKAAETRDKIRLLEKQKHQEKGE</sequence>
<name>A0A0V8IUR2_9BACL</name>
<dbReference type="AlphaFoldDB" id="A0A0V8IUR2"/>
<gene>
    <name evidence="3" type="ORF">AS030_21510</name>
</gene>